<evidence type="ECO:0000313" key="2">
    <source>
        <dbReference type="Proteomes" id="UP000829447"/>
    </source>
</evidence>
<protein>
    <submittedName>
        <fullName evidence="1">Uncharacterized protein</fullName>
    </submittedName>
</protein>
<name>A0ACC5X3L5_PANGG</name>
<accession>A0ACC5X3L5</accession>
<dbReference type="EMBL" id="CM040467">
    <property type="protein sequence ID" value="MCI4385730.1"/>
    <property type="molecule type" value="Genomic_DNA"/>
</dbReference>
<proteinExistence type="predicted"/>
<keyword evidence="2" id="KW-1185">Reference proteome</keyword>
<comment type="caution">
    <text evidence="1">The sequence shown here is derived from an EMBL/GenBank/DDBJ whole genome shotgun (WGS) entry which is preliminary data.</text>
</comment>
<organism evidence="1 2">
    <name type="scientific">Pangasianodon gigas</name>
    <name type="common">Mekong giant catfish</name>
    <name type="synonym">Pangasius gigas</name>
    <dbReference type="NCBI Taxonomy" id="30993"/>
    <lineage>
        <taxon>Eukaryota</taxon>
        <taxon>Metazoa</taxon>
        <taxon>Chordata</taxon>
        <taxon>Craniata</taxon>
        <taxon>Vertebrata</taxon>
        <taxon>Euteleostomi</taxon>
        <taxon>Actinopterygii</taxon>
        <taxon>Neopterygii</taxon>
        <taxon>Teleostei</taxon>
        <taxon>Ostariophysi</taxon>
        <taxon>Siluriformes</taxon>
        <taxon>Pangasiidae</taxon>
        <taxon>Pangasianodon</taxon>
    </lineage>
</organism>
<sequence length="886" mass="98015">MGIPPPSIRWEKDGQRLSADGVHISLIENGTLHISSLQETDSGMYTCVASSSTGETRWSGTITVRGTETSSLVRLSQTLQLPGPPLKPAVTDVSQSSVTLTWQPNQHEGGAAVTSYVIEAFSQSVGNTWQTVADQVKQEKHTVSGLFPNTVYLFIVRAVNSYGLSDPSPISEPVRTQDGSPSSSPIDLRRVQADLAEVTVYLHPPEILTPTSIQITWTVEREPYYIQGYRLLYRPSGGAWLVQDIKAASKHTAVLSELRRGREYELKLRPYFKEFQGSDSELVVFRTPEEVLCGPPQAVNVVQLDNSSTVRVSWEPPFADIQDEPILEYRVWCVGNVSGLQMQLNQSVTGEVLHVLVDDLVPEILYSVQVVAVTSAGAGEPSEPVFVLITPVGEPSLPVLNDDSSSLSEHISALFRQPAFIATLGSACWMVLMGFSAWIYCRHKRRKELGHYATSFAYTPAVGLSNGDGSGLGRPCLLGSNMANYPWLADSWPNNNFNQSSKDSMNCCTGKHDSTDRYYNTAGTSFLRPNQTCSPTSNEGAIYSTIDRANESQHDMSSVYSHDLYTSSPVLSKPDLDQWSLQSDLSTAEYAQLQYPRTDSANVEMQKPCESATYNWSNVLSLPPPNTREQRQQPRCENDEDWCAPLPERTYRMEGLENAATLPLRGERCGRATTYSQPFTATLNLSPNEERMPVNPCLRHPDLLLRSKGPCAPNSKSTTPNPNLLTNVESHNCSLPRLPGHWRDICQAERSQHLKGDVALFVHEKSIPSPTEQPRSKKTSSRDGPRRRETLKPGDLPPPPEPPPGEGCQVDLAAMSKARTQPPSREWRADQRTQSQWSTEGEELTHYSVNMQSRNHMSSQYSPPAPSSSCSRPSTASHTRRKKEVG</sequence>
<reference evidence="1 2" key="1">
    <citation type="journal article" date="2022" name="bioRxiv">
        <title>An ancient truncated duplication of the anti-Mullerian hormone receptor type 2 gene is a potential conserved master sex determinant in the Pangasiidae catfish family.</title>
        <authorList>
            <person name="Wen M."/>
            <person name="Pan Q."/>
            <person name="Jouanno E."/>
            <person name="Montfort J."/>
            <person name="Zahm M."/>
            <person name="Cabau C."/>
            <person name="Klopp C."/>
            <person name="Iampietro C."/>
            <person name="Roques C."/>
            <person name="Bouchez O."/>
            <person name="Castinel A."/>
            <person name="Donnadieu C."/>
            <person name="Parrinello H."/>
            <person name="Poncet C."/>
            <person name="Belmonte E."/>
            <person name="Gautier V."/>
            <person name="Avarre J.-C."/>
            <person name="Dugue R."/>
            <person name="Gustiano R."/>
            <person name="Ha T.T.T."/>
            <person name="Campet M."/>
            <person name="Sriphairoj K."/>
            <person name="Ribolli J."/>
            <person name="de Almeida F.L."/>
            <person name="Desvignes T."/>
            <person name="Postlethwait J.H."/>
            <person name="Bucao C.F."/>
            <person name="Robinson-Rechavi M."/>
            <person name="Bobe J."/>
            <person name="Herpin A."/>
            <person name="Guiguen Y."/>
        </authorList>
    </citation>
    <scope>NUCLEOTIDE SEQUENCE [LARGE SCALE GENOMIC DNA]</scope>
    <source>
        <strain evidence="1">YG-Dec2019</strain>
    </source>
</reference>
<gene>
    <name evidence="1" type="ORF">PGIGA_G00053980</name>
</gene>
<dbReference type="Proteomes" id="UP000829447">
    <property type="component" value="Linkage Group LG14"/>
</dbReference>
<evidence type="ECO:0000313" key="1">
    <source>
        <dbReference type="EMBL" id="MCI4385730.1"/>
    </source>
</evidence>